<comment type="caution">
    <text evidence="6">The sequence shown here is derived from an EMBL/GenBank/DDBJ whole genome shotgun (WGS) entry which is preliminary data.</text>
</comment>
<evidence type="ECO:0000313" key="6">
    <source>
        <dbReference type="EMBL" id="KAJ7737625.1"/>
    </source>
</evidence>
<name>A0AAD7IAJ3_9AGAR</name>
<comment type="similarity">
    <text evidence="2">Belongs to the importin beta family.</text>
</comment>
<organism evidence="6 7">
    <name type="scientific">Mycena maculata</name>
    <dbReference type="NCBI Taxonomy" id="230809"/>
    <lineage>
        <taxon>Eukaryota</taxon>
        <taxon>Fungi</taxon>
        <taxon>Dikarya</taxon>
        <taxon>Basidiomycota</taxon>
        <taxon>Agaricomycotina</taxon>
        <taxon>Agaricomycetes</taxon>
        <taxon>Agaricomycetidae</taxon>
        <taxon>Agaricales</taxon>
        <taxon>Marasmiineae</taxon>
        <taxon>Mycenaceae</taxon>
        <taxon>Mycena</taxon>
    </lineage>
</organism>
<evidence type="ECO:0000256" key="2">
    <source>
        <dbReference type="ARBA" id="ARBA00007991"/>
    </source>
</evidence>
<feature type="region of interest" description="Disordered" evidence="5">
    <location>
        <begin position="444"/>
        <end position="472"/>
    </location>
</feature>
<comment type="subcellular location">
    <subcellularLocation>
        <location evidence="1">Nucleus</location>
    </subcellularLocation>
</comment>
<dbReference type="GO" id="GO:0005634">
    <property type="term" value="C:nucleus"/>
    <property type="evidence" value="ECO:0007669"/>
    <property type="project" value="UniProtKB-SubCell"/>
</dbReference>
<proteinExistence type="inferred from homology"/>
<reference evidence="6" key="1">
    <citation type="submission" date="2023-03" db="EMBL/GenBank/DDBJ databases">
        <title>Massive genome expansion in bonnet fungi (Mycena s.s.) driven by repeated elements and novel gene families across ecological guilds.</title>
        <authorList>
            <consortium name="Lawrence Berkeley National Laboratory"/>
            <person name="Harder C.B."/>
            <person name="Miyauchi S."/>
            <person name="Viragh M."/>
            <person name="Kuo A."/>
            <person name="Thoen E."/>
            <person name="Andreopoulos B."/>
            <person name="Lu D."/>
            <person name="Skrede I."/>
            <person name="Drula E."/>
            <person name="Henrissat B."/>
            <person name="Morin E."/>
            <person name="Kohler A."/>
            <person name="Barry K."/>
            <person name="LaButti K."/>
            <person name="Morin E."/>
            <person name="Salamov A."/>
            <person name="Lipzen A."/>
            <person name="Mereny Z."/>
            <person name="Hegedus B."/>
            <person name="Baldrian P."/>
            <person name="Stursova M."/>
            <person name="Weitz H."/>
            <person name="Taylor A."/>
            <person name="Grigoriev I.V."/>
            <person name="Nagy L.G."/>
            <person name="Martin F."/>
            <person name="Kauserud H."/>
        </authorList>
    </citation>
    <scope>NUCLEOTIDE SEQUENCE</scope>
    <source>
        <strain evidence="6">CBHHK188m</strain>
    </source>
</reference>
<dbReference type="PANTHER" id="PTHR12363">
    <property type="entry name" value="TRANSPORTIN 3 AND IMPORTIN 13"/>
    <property type="match status" value="1"/>
</dbReference>
<accession>A0AAD7IAJ3</accession>
<dbReference type="InterPro" id="IPR051345">
    <property type="entry name" value="Importin_beta-like_NTR"/>
</dbReference>
<dbReference type="PANTHER" id="PTHR12363:SF33">
    <property type="entry name" value="IMPORTIN-13"/>
    <property type="match status" value="1"/>
</dbReference>
<dbReference type="GO" id="GO:0006606">
    <property type="term" value="P:protein import into nucleus"/>
    <property type="evidence" value="ECO:0007669"/>
    <property type="project" value="TreeGrafter"/>
</dbReference>
<dbReference type="InterPro" id="IPR011989">
    <property type="entry name" value="ARM-like"/>
</dbReference>
<sequence>MPTPFDTAFIAATMSSSSVGYPPPDVAHAIALIHAAAAPPPPPSTSSQPQTSQNSHAQDAYIHSIQTAQSALLALQRTPAAWGLVPPLLSSDEVNVQFFGAHTAHAKVARGELDSLSPAEQLQLRDVLVREAGRAGRARVVRRKLYGGIVAIAVRLVPGRPGVWEAGSGGEGGEGGGWIGEVVGALLQAGAPSAHVHEFLAGVAEDVGAASLLPQAKIQLTQSLRTAAPLVLNSIPAVLSSPNTNTQPPDALPAALTCLTAWPPAGVLPGQDVARVVAPLIALLSAPTQDQDTHHADEARTAACTTLAELLARPPAGWSPKVLLEPLFVWVLQAVASLSPTSFSQVQPAHSDIPPPRNEARRLRRDMRLLVALGDAGVECVAGCVVDATCVALSLPSVTSVASVSSLPSMGGTEGGEGPERGELARHFLRVMLALGGRWIGVGRAQEGEGEDEDGVDEDEEDEEGEEGNGDEGSLGFWYLALWEVPRKRVPGYAFESLSCLPFGVEDGDTDAGADRMDAVGAGVLAFVSAESEIGDAGMWRRCVCV</sequence>
<keyword evidence="4" id="KW-0539">Nucleus</keyword>
<dbReference type="InterPro" id="IPR016024">
    <property type="entry name" value="ARM-type_fold"/>
</dbReference>
<evidence type="ECO:0000313" key="7">
    <source>
        <dbReference type="Proteomes" id="UP001215280"/>
    </source>
</evidence>
<keyword evidence="7" id="KW-1185">Reference proteome</keyword>
<evidence type="ECO:0000256" key="1">
    <source>
        <dbReference type="ARBA" id="ARBA00004123"/>
    </source>
</evidence>
<gene>
    <name evidence="6" type="ORF">DFH07DRAFT_1064737</name>
</gene>
<dbReference type="GO" id="GO:0005737">
    <property type="term" value="C:cytoplasm"/>
    <property type="evidence" value="ECO:0007669"/>
    <property type="project" value="TreeGrafter"/>
</dbReference>
<dbReference type="Proteomes" id="UP001215280">
    <property type="component" value="Unassembled WGS sequence"/>
</dbReference>
<feature type="region of interest" description="Disordered" evidence="5">
    <location>
        <begin position="37"/>
        <end position="58"/>
    </location>
</feature>
<keyword evidence="3" id="KW-0813">Transport</keyword>
<evidence type="ECO:0000256" key="4">
    <source>
        <dbReference type="ARBA" id="ARBA00023242"/>
    </source>
</evidence>
<evidence type="ECO:0000256" key="5">
    <source>
        <dbReference type="SAM" id="MobiDB-lite"/>
    </source>
</evidence>
<evidence type="ECO:0000256" key="3">
    <source>
        <dbReference type="ARBA" id="ARBA00022448"/>
    </source>
</evidence>
<dbReference type="AlphaFoldDB" id="A0AAD7IAJ3"/>
<feature type="compositionally biased region" description="Acidic residues" evidence="5">
    <location>
        <begin position="448"/>
        <end position="470"/>
    </location>
</feature>
<dbReference type="SUPFAM" id="SSF48371">
    <property type="entry name" value="ARM repeat"/>
    <property type="match status" value="1"/>
</dbReference>
<dbReference type="Gene3D" id="1.25.10.10">
    <property type="entry name" value="Leucine-rich Repeat Variant"/>
    <property type="match status" value="1"/>
</dbReference>
<dbReference type="EMBL" id="JARJLG010000142">
    <property type="protein sequence ID" value="KAJ7737625.1"/>
    <property type="molecule type" value="Genomic_DNA"/>
</dbReference>
<protein>
    <submittedName>
        <fullName evidence="6">Uncharacterized protein</fullName>
    </submittedName>
</protein>